<dbReference type="RefSeq" id="WP_196987817.1">
    <property type="nucleotide sequence ID" value="NZ_JADWYS010000001.1"/>
</dbReference>
<reference evidence="1" key="1">
    <citation type="submission" date="2020-11" db="EMBL/GenBank/DDBJ databases">
        <title>Bacterial whole genome sequence for Caenimonas sp. DR4.4.</title>
        <authorList>
            <person name="Le V."/>
            <person name="Ko S.-R."/>
            <person name="Ahn C.-Y."/>
            <person name="Oh H.-M."/>
        </authorList>
    </citation>
    <scope>NUCLEOTIDE SEQUENCE</scope>
    <source>
        <strain evidence="1">DR4.4</strain>
    </source>
</reference>
<evidence type="ECO:0000313" key="1">
    <source>
        <dbReference type="EMBL" id="MBG9390056.1"/>
    </source>
</evidence>
<organism evidence="1 2">
    <name type="scientific">Caenimonas aquaedulcis</name>
    <dbReference type="NCBI Taxonomy" id="2793270"/>
    <lineage>
        <taxon>Bacteria</taxon>
        <taxon>Pseudomonadati</taxon>
        <taxon>Pseudomonadota</taxon>
        <taxon>Betaproteobacteria</taxon>
        <taxon>Burkholderiales</taxon>
        <taxon>Comamonadaceae</taxon>
        <taxon>Caenimonas</taxon>
    </lineage>
</organism>
<dbReference type="Gene3D" id="3.40.50.720">
    <property type="entry name" value="NAD(P)-binding Rossmann-like Domain"/>
    <property type="match status" value="1"/>
</dbReference>
<dbReference type="EMBL" id="JADWYS010000001">
    <property type="protein sequence ID" value="MBG9390056.1"/>
    <property type="molecule type" value="Genomic_DNA"/>
</dbReference>
<protein>
    <recommendedName>
        <fullName evidence="3">FdrA domain protein</fullName>
    </recommendedName>
</protein>
<name>A0A931H7J5_9BURK</name>
<gene>
    <name evidence="1" type="ORF">I5803_18655</name>
</gene>
<comment type="caution">
    <text evidence="1">The sequence shown here is derived from an EMBL/GenBank/DDBJ whole genome shotgun (WGS) entry which is preliminary data.</text>
</comment>
<accession>A0A931H7J5</accession>
<dbReference type="Proteomes" id="UP000651050">
    <property type="component" value="Unassembled WGS sequence"/>
</dbReference>
<evidence type="ECO:0008006" key="3">
    <source>
        <dbReference type="Google" id="ProtNLM"/>
    </source>
</evidence>
<proteinExistence type="predicted"/>
<keyword evidence="2" id="KW-1185">Reference proteome</keyword>
<sequence length="59" mass="6185">MTTEGKLPDLLAGTPVFVNVGVRSFCDALGEAGYAVVQVEWSPPPADDPEIAALLDDLL</sequence>
<evidence type="ECO:0000313" key="2">
    <source>
        <dbReference type="Proteomes" id="UP000651050"/>
    </source>
</evidence>
<dbReference type="AlphaFoldDB" id="A0A931H7J5"/>